<dbReference type="Pfam" id="PF25967">
    <property type="entry name" value="RND-MFP_C"/>
    <property type="match status" value="1"/>
</dbReference>
<feature type="domain" description="Multidrug resistance protein MdtA-like barrel-sandwich hybrid" evidence="4">
    <location>
        <begin position="68"/>
        <end position="190"/>
    </location>
</feature>
<name>A0A2S4N546_9FLAO</name>
<dbReference type="RefSeq" id="WP_103726940.1">
    <property type="nucleotide sequence ID" value="NZ_PQNY01000019.1"/>
</dbReference>
<dbReference type="GO" id="GO:0015562">
    <property type="term" value="F:efflux transmembrane transporter activity"/>
    <property type="evidence" value="ECO:0007669"/>
    <property type="project" value="TreeGrafter"/>
</dbReference>
<accession>A0A2S4N546</accession>
<keyword evidence="8" id="KW-1185">Reference proteome</keyword>
<proteinExistence type="inferred from homology"/>
<feature type="domain" description="Multidrug resistance protein MdtA-like C-terminal permuted SH3" evidence="6">
    <location>
        <begin position="279"/>
        <end position="337"/>
    </location>
</feature>
<evidence type="ECO:0000259" key="6">
    <source>
        <dbReference type="Pfam" id="PF25967"/>
    </source>
</evidence>
<dbReference type="PANTHER" id="PTHR30469">
    <property type="entry name" value="MULTIDRUG RESISTANCE PROTEIN MDTA"/>
    <property type="match status" value="1"/>
</dbReference>
<dbReference type="Pfam" id="PF25917">
    <property type="entry name" value="BSH_RND"/>
    <property type="match status" value="1"/>
</dbReference>
<dbReference type="Pfam" id="PF25954">
    <property type="entry name" value="Beta-barrel_RND_2"/>
    <property type="match status" value="1"/>
</dbReference>
<dbReference type="PANTHER" id="PTHR30469:SF36">
    <property type="entry name" value="BLL3903 PROTEIN"/>
    <property type="match status" value="1"/>
</dbReference>
<evidence type="ECO:0000256" key="2">
    <source>
        <dbReference type="ARBA" id="ARBA00009477"/>
    </source>
</evidence>
<feature type="domain" description="CusB-like beta-barrel" evidence="5">
    <location>
        <begin position="203"/>
        <end position="272"/>
    </location>
</feature>
<evidence type="ECO:0000313" key="8">
    <source>
        <dbReference type="Proteomes" id="UP000237056"/>
    </source>
</evidence>
<dbReference type="SUPFAM" id="SSF111369">
    <property type="entry name" value="HlyD-like secretion proteins"/>
    <property type="match status" value="1"/>
</dbReference>
<sequence>MTVKKIVLLLLVVALGALIVYRITKNKELDEKGGKDGKKPPTGVQAIVLKSQEFTNVISVSGSVEANEQIDIHSEVSGVVKHIFFTEGSFVNKGQALLKIDDSELKAQLSQAKTKQALAAENAHRAKLLLEKEAISKEEYDITTAEYKTLQAQTQLILAQLAKTTIKAPFSGKIGLRSISTGSYITPAVSIASLVSNSQMKITFSIPEKYAQSIKNNTEVSCSIPNTTIVFSAKIYAIEPAVETTTRTLRLRALANNDEGKLIAGTFAKVDLPLQRIQDAILIPSESVIPVQKGKKVFVAQGNKAKEIMIETLTRTDKEVIVTNGLKAGDTLITTGIMSLKNDAEIKLKVK</sequence>
<evidence type="ECO:0000256" key="3">
    <source>
        <dbReference type="ARBA" id="ARBA00022448"/>
    </source>
</evidence>
<dbReference type="GO" id="GO:1990281">
    <property type="term" value="C:efflux pump complex"/>
    <property type="evidence" value="ECO:0007669"/>
    <property type="project" value="TreeGrafter"/>
</dbReference>
<dbReference type="InterPro" id="IPR058792">
    <property type="entry name" value="Beta-barrel_RND_2"/>
</dbReference>
<keyword evidence="3" id="KW-0813">Transport</keyword>
<dbReference type="Gene3D" id="2.40.50.100">
    <property type="match status" value="1"/>
</dbReference>
<comment type="subcellular location">
    <subcellularLocation>
        <location evidence="1">Cell envelope</location>
    </subcellularLocation>
</comment>
<dbReference type="NCBIfam" id="TIGR01730">
    <property type="entry name" value="RND_mfp"/>
    <property type="match status" value="1"/>
</dbReference>
<evidence type="ECO:0000259" key="5">
    <source>
        <dbReference type="Pfam" id="PF25954"/>
    </source>
</evidence>
<protein>
    <submittedName>
        <fullName evidence="7">Membrane fusion protein (Multidrug efflux system)</fullName>
    </submittedName>
</protein>
<evidence type="ECO:0000259" key="4">
    <source>
        <dbReference type="Pfam" id="PF25917"/>
    </source>
</evidence>
<dbReference type="Gene3D" id="1.10.287.470">
    <property type="entry name" value="Helix hairpin bin"/>
    <property type="match status" value="1"/>
</dbReference>
<dbReference type="AlphaFoldDB" id="A0A2S4N546"/>
<evidence type="ECO:0000313" key="7">
    <source>
        <dbReference type="EMBL" id="POS00854.1"/>
    </source>
</evidence>
<dbReference type="InterPro" id="IPR006143">
    <property type="entry name" value="RND_pump_MFP"/>
</dbReference>
<comment type="caution">
    <text evidence="7">The sequence shown here is derived from an EMBL/GenBank/DDBJ whole genome shotgun (WGS) entry which is preliminary data.</text>
</comment>
<reference evidence="7 8" key="1">
    <citation type="submission" date="2018-01" db="EMBL/GenBank/DDBJ databases">
        <title>Genomic Encyclopedia of Type Strains, Phase I: the one thousand microbial genomes (KMG-I) project.</title>
        <authorList>
            <person name="Goeker M."/>
        </authorList>
    </citation>
    <scope>NUCLEOTIDE SEQUENCE [LARGE SCALE GENOMIC DNA]</scope>
    <source>
        <strain evidence="7 8">DSM 17960</strain>
    </source>
</reference>
<dbReference type="InterPro" id="IPR058625">
    <property type="entry name" value="MdtA-like_BSH"/>
</dbReference>
<evidence type="ECO:0000256" key="1">
    <source>
        <dbReference type="ARBA" id="ARBA00004196"/>
    </source>
</evidence>
<dbReference type="InterPro" id="IPR058627">
    <property type="entry name" value="MdtA-like_C"/>
</dbReference>
<gene>
    <name evidence="7" type="ORF">Q361_11912</name>
</gene>
<dbReference type="OrthoDB" id="9806939at2"/>
<dbReference type="Proteomes" id="UP000237056">
    <property type="component" value="Unassembled WGS sequence"/>
</dbReference>
<dbReference type="Gene3D" id="2.40.420.20">
    <property type="match status" value="1"/>
</dbReference>
<dbReference type="Gene3D" id="2.40.30.170">
    <property type="match status" value="1"/>
</dbReference>
<organism evidence="7 8">
    <name type="scientific">Flavobacterium croceum DSM 17960</name>
    <dbReference type="NCBI Taxonomy" id="1121886"/>
    <lineage>
        <taxon>Bacteria</taxon>
        <taxon>Pseudomonadati</taxon>
        <taxon>Bacteroidota</taxon>
        <taxon>Flavobacteriia</taxon>
        <taxon>Flavobacteriales</taxon>
        <taxon>Flavobacteriaceae</taxon>
        <taxon>Flavobacterium</taxon>
    </lineage>
</organism>
<dbReference type="EMBL" id="PQNY01000019">
    <property type="protein sequence ID" value="POS00854.1"/>
    <property type="molecule type" value="Genomic_DNA"/>
</dbReference>
<comment type="similarity">
    <text evidence="2">Belongs to the membrane fusion protein (MFP) (TC 8.A.1) family.</text>
</comment>